<proteinExistence type="predicted"/>
<sequence length="48" mass="5436">MLLSVLYGTEALTVLKDSFGLERSEVIDLIVWGKLMLRQAFTYNSAGW</sequence>
<reference evidence="1 2" key="1">
    <citation type="journal article" date="2015" name="Genome Announc.">
        <title>Thirty-Two Complete Genome Assemblies of Nine Yersinia Species, Including Y. pestis, Y. pseudotuberculosis, and Y. enterocolitica.</title>
        <authorList>
            <person name="Johnson S.L."/>
            <person name="Daligault H.E."/>
            <person name="Davenport K.W."/>
            <person name="Jaissle J."/>
            <person name="Frey K.G."/>
            <person name="Ladner J.T."/>
            <person name="Broomall S.M."/>
            <person name="Bishop-Lilly K.A."/>
            <person name="Bruce D.C."/>
            <person name="Coyne S.R."/>
            <person name="Gibbons H.S."/>
            <person name="Lo C.C."/>
            <person name="Munk A.C."/>
            <person name="Rosenzweig C.N."/>
            <person name="Koroleva G.I."/>
            <person name="Palacios G.F."/>
            <person name="Redden C.L."/>
            <person name="Xu Y."/>
            <person name="Minogue T.D."/>
            <person name="Chain P.S."/>
        </authorList>
    </citation>
    <scope>NUCLEOTIDE SEQUENCE [LARGE SCALE GENOMIC DNA]</scope>
    <source>
        <strain evidence="1 2">YRA</strain>
    </source>
</reference>
<accession>A0ABN4F5W9</accession>
<evidence type="ECO:0000313" key="2">
    <source>
        <dbReference type="Proteomes" id="UP000031914"/>
    </source>
</evidence>
<dbReference type="EMBL" id="CP009787">
    <property type="protein sequence ID" value="AJJ11256.1"/>
    <property type="molecule type" value="Genomic_DNA"/>
</dbReference>
<dbReference type="Proteomes" id="UP000031914">
    <property type="component" value="Chromosome"/>
</dbReference>
<keyword evidence="2" id="KW-1185">Reference proteome</keyword>
<name>A0ABN4F5W9_YERRO</name>
<protein>
    <submittedName>
        <fullName evidence="1">Uncharacterized protein</fullName>
    </submittedName>
</protein>
<gene>
    <name evidence="1" type="ORF">CH64_1764</name>
</gene>
<evidence type="ECO:0000313" key="1">
    <source>
        <dbReference type="EMBL" id="AJJ11256.1"/>
    </source>
</evidence>
<organism evidence="1 2">
    <name type="scientific">Yersinia rohdei</name>
    <dbReference type="NCBI Taxonomy" id="29485"/>
    <lineage>
        <taxon>Bacteria</taxon>
        <taxon>Pseudomonadati</taxon>
        <taxon>Pseudomonadota</taxon>
        <taxon>Gammaproteobacteria</taxon>
        <taxon>Enterobacterales</taxon>
        <taxon>Yersiniaceae</taxon>
        <taxon>Yersinia</taxon>
    </lineage>
</organism>